<dbReference type="GO" id="GO:0006518">
    <property type="term" value="P:peptide metabolic process"/>
    <property type="evidence" value="ECO:0007669"/>
    <property type="project" value="TreeGrafter"/>
</dbReference>
<dbReference type="Pfam" id="PF01432">
    <property type="entry name" value="Peptidase_M3"/>
    <property type="match status" value="1"/>
</dbReference>
<evidence type="ECO:0000313" key="9">
    <source>
        <dbReference type="EMBL" id="KRN46133.1"/>
    </source>
</evidence>
<evidence type="ECO:0000256" key="2">
    <source>
        <dbReference type="ARBA" id="ARBA00022723"/>
    </source>
</evidence>
<comment type="similarity">
    <text evidence="6">Belongs to the peptidase M3B family.</text>
</comment>
<keyword evidence="5 6" id="KW-0482">Metalloprotease</keyword>
<dbReference type="PATRIC" id="fig|1629.5.peg.1113"/>
<dbReference type="AlphaFoldDB" id="A0A0R2H6H5"/>
<evidence type="ECO:0000256" key="1">
    <source>
        <dbReference type="ARBA" id="ARBA00022670"/>
    </source>
</evidence>
<evidence type="ECO:0000256" key="3">
    <source>
        <dbReference type="ARBA" id="ARBA00022801"/>
    </source>
</evidence>
<dbReference type="Pfam" id="PF08439">
    <property type="entry name" value="Peptidase_M3_N"/>
    <property type="match status" value="1"/>
</dbReference>
<dbReference type="InterPro" id="IPR013647">
    <property type="entry name" value="OligopepF_N_dom"/>
</dbReference>
<dbReference type="PANTHER" id="PTHR11804">
    <property type="entry name" value="PROTEASE M3 THIMET OLIGOPEPTIDASE-RELATED"/>
    <property type="match status" value="1"/>
</dbReference>
<dbReference type="InterPro" id="IPR001567">
    <property type="entry name" value="Pept_M3A_M3B_dom"/>
</dbReference>
<dbReference type="GO" id="GO:0046872">
    <property type="term" value="F:metal ion binding"/>
    <property type="evidence" value="ECO:0007669"/>
    <property type="project" value="UniProtKB-UniRule"/>
</dbReference>
<evidence type="ECO:0000256" key="5">
    <source>
        <dbReference type="ARBA" id="ARBA00023049"/>
    </source>
</evidence>
<evidence type="ECO:0000256" key="4">
    <source>
        <dbReference type="ARBA" id="ARBA00022833"/>
    </source>
</evidence>
<dbReference type="InterPro" id="IPR042088">
    <property type="entry name" value="OligoPept_F_C"/>
</dbReference>
<dbReference type="InterPro" id="IPR045090">
    <property type="entry name" value="Pept_M3A_M3B"/>
</dbReference>
<dbReference type="InterPro" id="IPR004438">
    <property type="entry name" value="Peptidase_M3B"/>
</dbReference>
<dbReference type="Gene3D" id="1.20.140.70">
    <property type="entry name" value="Oligopeptidase f, N-terminal domain"/>
    <property type="match status" value="1"/>
</dbReference>
<gene>
    <name evidence="9" type="ORF">IV50_GL001106</name>
</gene>
<keyword evidence="1 6" id="KW-0645">Protease</keyword>
<comment type="caution">
    <text evidence="9">The sequence shown here is derived from an EMBL/GenBank/DDBJ whole genome shotgun (WGS) entry which is preliminary data.</text>
</comment>
<keyword evidence="2 6" id="KW-0479">Metal-binding</keyword>
<dbReference type="EC" id="3.4.24.-" evidence="6"/>
<reference evidence="9 10" key="1">
    <citation type="journal article" date="2015" name="Genome Announc.">
        <title>Expanding the biotechnology potential of lactobacilli through comparative genomics of 213 strains and associated genera.</title>
        <authorList>
            <person name="Sun Z."/>
            <person name="Harris H.M."/>
            <person name="McCann A."/>
            <person name="Guo C."/>
            <person name="Argimon S."/>
            <person name="Zhang W."/>
            <person name="Yang X."/>
            <person name="Jeffery I.B."/>
            <person name="Cooney J.C."/>
            <person name="Kagawa T.F."/>
            <person name="Liu W."/>
            <person name="Song Y."/>
            <person name="Salvetti E."/>
            <person name="Wrobel A."/>
            <person name="Rasinkangas P."/>
            <person name="Parkhill J."/>
            <person name="Rea M.C."/>
            <person name="O'Sullivan O."/>
            <person name="Ritari J."/>
            <person name="Douillard F.P."/>
            <person name="Paul Ross R."/>
            <person name="Yang R."/>
            <person name="Briner A.E."/>
            <person name="Felis G.E."/>
            <person name="de Vos W.M."/>
            <person name="Barrangou R."/>
            <person name="Klaenhammer T.R."/>
            <person name="Caufield P.W."/>
            <person name="Cui Y."/>
            <person name="Zhang H."/>
            <person name="O'Toole P.W."/>
        </authorList>
    </citation>
    <scope>NUCLEOTIDE SEQUENCE [LARGE SCALE GENOMIC DNA]</scope>
    <source>
        <strain evidence="9 10">DSM 20410</strain>
    </source>
</reference>
<evidence type="ECO:0000259" key="8">
    <source>
        <dbReference type="Pfam" id="PF08439"/>
    </source>
</evidence>
<accession>A0A0R2H6H5</accession>
<organism evidence="9 10">
    <name type="scientific">Weissella viridescens</name>
    <name type="common">Lactobacillus viridescens</name>
    <dbReference type="NCBI Taxonomy" id="1629"/>
    <lineage>
        <taxon>Bacteria</taxon>
        <taxon>Bacillati</taxon>
        <taxon>Bacillota</taxon>
        <taxon>Bacilli</taxon>
        <taxon>Lactobacillales</taxon>
        <taxon>Lactobacillaceae</taxon>
        <taxon>Weissella</taxon>
    </lineage>
</organism>
<feature type="domain" description="Peptidase M3A/M3B catalytic" evidence="7">
    <location>
        <begin position="217"/>
        <end position="597"/>
    </location>
</feature>
<dbReference type="EMBL" id="JQBM01000003">
    <property type="protein sequence ID" value="KRN46133.1"/>
    <property type="molecule type" value="Genomic_DNA"/>
</dbReference>
<dbReference type="PANTHER" id="PTHR11804:SF84">
    <property type="entry name" value="SACCHAROLYSIN"/>
    <property type="match status" value="1"/>
</dbReference>
<protein>
    <recommendedName>
        <fullName evidence="6">Oligopeptidase F</fullName>
        <ecNumber evidence="6">3.4.24.-</ecNumber>
    </recommendedName>
</protein>
<dbReference type="CDD" id="cd09608">
    <property type="entry name" value="M3B_PepF"/>
    <property type="match status" value="1"/>
</dbReference>
<feature type="domain" description="Oligopeptidase F N-terminal" evidence="8">
    <location>
        <begin position="129"/>
        <end position="196"/>
    </location>
</feature>
<sequence>MRFERLKKERVKMANTLPTRDEVPTSQTWDLSTIYPTDAAWEAAFADLSDRLDGATYFAEHVTDSGAALLQALQYGLGLMRDLETLYVYASMKNDQDTTNSQYQGMFDQVQGLAARVSSAIAFFDPAVLSLTDAQWHEFKATTPELADYQHYFDAILTQKGHVLSADQESLLAAAGDVFGASEKTFSILDNADIKFGTVKNDVGETEQLSNGVYARLLESTNPSVRKETFQTFYKSYIALENTFASTLSSHIKGHNFMAQAHHYDSARQASLAANQVPEVVYDTLVEQVNQALPLLHRYVALRKRLLGLQELHSYDLYTPILGEPDYAIDFESAKAEALEALAPLGEDYLDIVNQAFDSRWIDVVENQGKRSGAYSGGAYDTNPFMLLNWVDNLNNLYTLVHEMGHSAHSYLTRHNQPYQYGDYPIFLAEIASTTNENLLTDYLLKTVDDKALRAYILNQYLDGFKGTVFRQTQFAEFEQWMHQQDAAGVPLTAEVLDQAYADLNQRYYGEALTPDPEIAHEWERIPHFYYNFYVFQYSTGFAAATALSDQIIQEGQPAVDRYKTYLKAGSSAYPIDVMKQAGVDMTKPDYLQEAFATFEQRLNEFEELVQELEQK</sequence>
<dbReference type="Proteomes" id="UP000051992">
    <property type="component" value="Unassembled WGS sequence"/>
</dbReference>
<dbReference type="NCBIfam" id="TIGR00181">
    <property type="entry name" value="pepF"/>
    <property type="match status" value="1"/>
</dbReference>
<evidence type="ECO:0000313" key="10">
    <source>
        <dbReference type="Proteomes" id="UP000051992"/>
    </source>
</evidence>
<comment type="function">
    <text evidence="6">Has oligopeptidase activity and degrades a variety of small bioactive peptides.</text>
</comment>
<dbReference type="SUPFAM" id="SSF55486">
    <property type="entry name" value="Metalloproteases ('zincins'), catalytic domain"/>
    <property type="match status" value="1"/>
</dbReference>
<dbReference type="Gene3D" id="1.10.287.830">
    <property type="entry name" value="putative peptidase helix hairpin domain like"/>
    <property type="match status" value="1"/>
</dbReference>
<dbReference type="Gene3D" id="1.10.1370.20">
    <property type="entry name" value="Oligoendopeptidase f, C-terminal domain"/>
    <property type="match status" value="1"/>
</dbReference>
<evidence type="ECO:0000256" key="6">
    <source>
        <dbReference type="RuleBase" id="RU368091"/>
    </source>
</evidence>
<name>A0A0R2H6H5_WEIVI</name>
<keyword evidence="10" id="KW-1185">Reference proteome</keyword>
<evidence type="ECO:0000259" key="7">
    <source>
        <dbReference type="Pfam" id="PF01432"/>
    </source>
</evidence>
<dbReference type="GO" id="GO:0006508">
    <property type="term" value="P:proteolysis"/>
    <property type="evidence" value="ECO:0007669"/>
    <property type="project" value="UniProtKB-KW"/>
</dbReference>
<dbReference type="GO" id="GO:0004222">
    <property type="term" value="F:metalloendopeptidase activity"/>
    <property type="evidence" value="ECO:0007669"/>
    <property type="project" value="UniProtKB-UniRule"/>
</dbReference>
<keyword evidence="4 6" id="KW-0862">Zinc</keyword>
<keyword evidence="3 6" id="KW-0378">Hydrolase</keyword>
<proteinExistence type="inferred from homology"/>
<comment type="cofactor">
    <cofactor evidence="6">
        <name>Zn(2+)</name>
        <dbReference type="ChEBI" id="CHEBI:29105"/>
    </cofactor>
    <text evidence="6">Binds 1 zinc ion.</text>
</comment>